<dbReference type="InterPro" id="IPR001938">
    <property type="entry name" value="Thaumatin"/>
</dbReference>
<evidence type="ECO:0000256" key="2">
    <source>
        <dbReference type="SAM" id="MobiDB-lite"/>
    </source>
</evidence>
<evidence type="ECO:0008006" key="7">
    <source>
        <dbReference type="Google" id="ProtNLM"/>
    </source>
</evidence>
<dbReference type="Proteomes" id="UP000298416">
    <property type="component" value="Unassembled WGS sequence"/>
</dbReference>
<evidence type="ECO:0000256" key="3">
    <source>
        <dbReference type="SAM" id="Phobius"/>
    </source>
</evidence>
<comment type="caution">
    <text evidence="5">The sequence shown here is derived from an EMBL/GenBank/DDBJ whole genome shotgun (WGS) entry which is preliminary data.</text>
</comment>
<protein>
    <recommendedName>
        <fullName evidence="7">Pathogenesis-related protein 5</fullName>
    </recommendedName>
</protein>
<accession>A0A8X8XY97</accession>
<dbReference type="CDD" id="cd09218">
    <property type="entry name" value="TLP-PA"/>
    <property type="match status" value="1"/>
</dbReference>
<evidence type="ECO:0000313" key="6">
    <source>
        <dbReference type="Proteomes" id="UP000298416"/>
    </source>
</evidence>
<keyword evidence="3" id="KW-0472">Membrane</keyword>
<keyword evidence="3" id="KW-1133">Transmembrane helix</keyword>
<dbReference type="Pfam" id="PF00314">
    <property type="entry name" value="Thaumatin"/>
    <property type="match status" value="1"/>
</dbReference>
<reference evidence="5" key="2">
    <citation type="submission" date="2020-08" db="EMBL/GenBank/DDBJ databases">
        <title>Plant Genome Project.</title>
        <authorList>
            <person name="Zhang R.-G."/>
        </authorList>
    </citation>
    <scope>NUCLEOTIDE SEQUENCE</scope>
    <source>
        <strain evidence="5">Huo1</strain>
        <tissue evidence="5">Leaf</tissue>
    </source>
</reference>
<dbReference type="OrthoDB" id="430315at2759"/>
<keyword evidence="3" id="KW-0812">Transmembrane</keyword>
<dbReference type="PANTHER" id="PTHR31048">
    <property type="entry name" value="OS03G0233200 PROTEIN"/>
    <property type="match status" value="1"/>
</dbReference>
<gene>
    <name evidence="5" type="ORF">SASPL_113063</name>
</gene>
<dbReference type="SMART" id="SM00205">
    <property type="entry name" value="THN"/>
    <property type="match status" value="1"/>
</dbReference>
<sequence>MFCTLYITLIFVLMIQGSLGTTFQLVNRCDYTVWPGTLSNSGSPGLATTGFELQPGFTRSIPAEPGWSGRFWGRTGCSFDPSTGRGSCATGDCGSGQMECNGSGAAPPATLAEFTVGSSGSQDFYDVSLVDGYNLPMIVEASGGTGGCGPTGCVADLNRMCPEELRAGGGQGCKSACGAFGTPEYCCSGEFGSPDKCRPTAYSSIFKNACPKSYSYAYDDPTSTFTCSGADYTITFCPSLTSKKSSSWSPTTNGQPAPAVATAGGSHSHPAEDSLATWLPTFVTGGSAHLSPNPNHIICVAMTIILFAFLLLQNSYFSLANCC</sequence>
<proteinExistence type="predicted"/>
<evidence type="ECO:0000256" key="4">
    <source>
        <dbReference type="SAM" id="SignalP"/>
    </source>
</evidence>
<dbReference type="FunFam" id="2.60.110.10:FF:000001">
    <property type="entry name" value="THAUMATIN-LIKE PROTEIN 1"/>
    <property type="match status" value="1"/>
</dbReference>
<keyword evidence="6" id="KW-1185">Reference proteome</keyword>
<dbReference type="AlphaFoldDB" id="A0A8X8XY97"/>
<feature type="signal peptide" evidence="4">
    <location>
        <begin position="1"/>
        <end position="20"/>
    </location>
</feature>
<evidence type="ECO:0000256" key="1">
    <source>
        <dbReference type="ARBA" id="ARBA00022729"/>
    </source>
</evidence>
<evidence type="ECO:0000313" key="5">
    <source>
        <dbReference type="EMBL" id="KAG6422685.1"/>
    </source>
</evidence>
<name>A0A8X8XY97_SALSN</name>
<dbReference type="EMBL" id="PNBA02000005">
    <property type="protein sequence ID" value="KAG6422685.1"/>
    <property type="molecule type" value="Genomic_DNA"/>
</dbReference>
<organism evidence="5">
    <name type="scientific">Salvia splendens</name>
    <name type="common">Scarlet sage</name>
    <dbReference type="NCBI Taxonomy" id="180675"/>
    <lineage>
        <taxon>Eukaryota</taxon>
        <taxon>Viridiplantae</taxon>
        <taxon>Streptophyta</taxon>
        <taxon>Embryophyta</taxon>
        <taxon>Tracheophyta</taxon>
        <taxon>Spermatophyta</taxon>
        <taxon>Magnoliopsida</taxon>
        <taxon>eudicotyledons</taxon>
        <taxon>Gunneridae</taxon>
        <taxon>Pentapetalae</taxon>
        <taxon>asterids</taxon>
        <taxon>lamiids</taxon>
        <taxon>Lamiales</taxon>
        <taxon>Lamiaceae</taxon>
        <taxon>Nepetoideae</taxon>
        <taxon>Mentheae</taxon>
        <taxon>Salviinae</taxon>
        <taxon>Salvia</taxon>
        <taxon>Salvia subgen. Calosphace</taxon>
        <taxon>core Calosphace</taxon>
    </lineage>
</organism>
<feature type="transmembrane region" description="Helical" evidence="3">
    <location>
        <begin position="295"/>
        <end position="312"/>
    </location>
</feature>
<dbReference type="PROSITE" id="PS51367">
    <property type="entry name" value="THAUMATIN_2"/>
    <property type="match status" value="1"/>
</dbReference>
<keyword evidence="1 4" id="KW-0732">Signal</keyword>
<feature type="chain" id="PRO_5036501853" description="Pathogenesis-related protein 5" evidence="4">
    <location>
        <begin position="21"/>
        <end position="323"/>
    </location>
</feature>
<reference evidence="5" key="1">
    <citation type="submission" date="2018-01" db="EMBL/GenBank/DDBJ databases">
        <authorList>
            <person name="Mao J.F."/>
        </authorList>
    </citation>
    <scope>NUCLEOTIDE SEQUENCE</scope>
    <source>
        <strain evidence="5">Huo1</strain>
        <tissue evidence="5">Leaf</tissue>
    </source>
</reference>
<dbReference type="InterPro" id="IPR017949">
    <property type="entry name" value="Thaumatin_CS"/>
</dbReference>
<feature type="region of interest" description="Disordered" evidence="2">
    <location>
        <begin position="246"/>
        <end position="271"/>
    </location>
</feature>
<dbReference type="PROSITE" id="PS00316">
    <property type="entry name" value="THAUMATIN_1"/>
    <property type="match status" value="1"/>
</dbReference>